<dbReference type="Proteomes" id="UP000002892">
    <property type="component" value="Chromosome"/>
</dbReference>
<evidence type="ECO:0000256" key="1">
    <source>
        <dbReference type="SAM" id="MobiDB-lite"/>
    </source>
</evidence>
<gene>
    <name evidence="3" type="ordered locus">Desaci_4495</name>
</gene>
<name>I4DC13_DESAJ</name>
<dbReference type="eggNOG" id="ENOG5032RBF">
    <property type="taxonomic scope" value="Bacteria"/>
</dbReference>
<keyword evidence="2" id="KW-0812">Transmembrane</keyword>
<dbReference type="EMBL" id="CP003639">
    <property type="protein sequence ID" value="AFM43337.1"/>
    <property type="molecule type" value="Genomic_DNA"/>
</dbReference>
<dbReference type="KEGG" id="dai:Desaci_4495"/>
<feature type="compositionally biased region" description="Polar residues" evidence="1">
    <location>
        <begin position="91"/>
        <end position="104"/>
    </location>
</feature>
<dbReference type="HOGENOM" id="CLU_055290_0_0_9"/>
<evidence type="ECO:0000313" key="3">
    <source>
        <dbReference type="EMBL" id="AFM43337.1"/>
    </source>
</evidence>
<dbReference type="AlphaFoldDB" id="I4DC13"/>
<reference evidence="3 4" key="1">
    <citation type="journal article" date="2012" name="J. Bacteriol.">
        <title>Complete genome sequences of Desulfosporosinus orientis DSM765T, Desulfosporosinus youngiae DSM17734T, Desulfosporosinus meridiei DSM13257T, and Desulfosporosinus acidiphilus DSM22704T.</title>
        <authorList>
            <person name="Pester M."/>
            <person name="Brambilla E."/>
            <person name="Alazard D."/>
            <person name="Rattei T."/>
            <person name="Weinmaier T."/>
            <person name="Han J."/>
            <person name="Lucas S."/>
            <person name="Lapidus A."/>
            <person name="Cheng J.F."/>
            <person name="Goodwin L."/>
            <person name="Pitluck S."/>
            <person name="Peters L."/>
            <person name="Ovchinnikova G."/>
            <person name="Teshima H."/>
            <person name="Detter J.C."/>
            <person name="Han C.S."/>
            <person name="Tapia R."/>
            <person name="Land M.L."/>
            <person name="Hauser L."/>
            <person name="Kyrpides N.C."/>
            <person name="Ivanova N.N."/>
            <person name="Pagani I."/>
            <person name="Huntmann M."/>
            <person name="Wei C.L."/>
            <person name="Davenport K.W."/>
            <person name="Daligault H."/>
            <person name="Chain P.S."/>
            <person name="Chen A."/>
            <person name="Mavromatis K."/>
            <person name="Markowitz V."/>
            <person name="Szeto E."/>
            <person name="Mikhailova N."/>
            <person name="Pati A."/>
            <person name="Wagner M."/>
            <person name="Woyke T."/>
            <person name="Ollivier B."/>
            <person name="Klenk H.P."/>
            <person name="Spring S."/>
            <person name="Loy A."/>
        </authorList>
    </citation>
    <scope>NUCLEOTIDE SEQUENCE [LARGE SCALE GENOMIC DNA]</scope>
    <source>
        <strain evidence="4">DSM 22704 / JCM 16185 / SJ4</strain>
    </source>
</reference>
<evidence type="ECO:0000256" key="2">
    <source>
        <dbReference type="SAM" id="Phobius"/>
    </source>
</evidence>
<proteinExistence type="predicted"/>
<protein>
    <submittedName>
        <fullName evidence="3">Uncharacterized protein</fullName>
    </submittedName>
</protein>
<accession>I4DC13</accession>
<sequence length="432" mass="47672">MNRFDIKRVIEKLEPDNELEYKLAAKLNRRQSKSMPFKPRAVIAAGLVMAIGAGAIVNYQLATKAKLTATNPNTLNSSSVALLPADKGNDNPVQNTQKSNSGNVTAAPPENKETPKQESKSQNVQADNTATQPSVNSSNENHDGNSEAIKQNNETNTSQQQVPANEPDLVPKTLLRHDNNIGSNAQFGQDPNVNNQNQEIVVPKVQLPTGTINTAKMMGLIVYQGRIYLQNSLPLDLNSAEKLVGEKLGTTTGNITEWNQQKDNAVDLSSTVGVQDVYTVKGYDKSFRIMTYGQINGQIYAQLFECLNGITVKTGTDVFSKFKLENNIDSVNYEDFDSWNSGRNNYKPLTTLAGFNTFLAALENSLPQAQDSLANLFDNQNSTDEQIIDVKLQDGTEVELRLFKEGYVYLNGVNIFFKVDSLAFNSFWNELS</sequence>
<keyword evidence="2" id="KW-1133">Transmembrane helix</keyword>
<feature type="compositionally biased region" description="Polar residues" evidence="1">
    <location>
        <begin position="70"/>
        <end position="80"/>
    </location>
</feature>
<keyword evidence="4" id="KW-1185">Reference proteome</keyword>
<feature type="compositionally biased region" description="Basic and acidic residues" evidence="1">
    <location>
        <begin position="110"/>
        <end position="119"/>
    </location>
</feature>
<dbReference type="RefSeq" id="WP_014829320.1">
    <property type="nucleotide sequence ID" value="NC_018068.1"/>
</dbReference>
<keyword evidence="2" id="KW-0472">Membrane</keyword>
<dbReference type="STRING" id="646529.Desaci_4495"/>
<evidence type="ECO:0000313" key="4">
    <source>
        <dbReference type="Proteomes" id="UP000002892"/>
    </source>
</evidence>
<feature type="transmembrane region" description="Helical" evidence="2">
    <location>
        <begin position="41"/>
        <end position="61"/>
    </location>
</feature>
<organism evidence="3 4">
    <name type="scientific">Desulfosporosinus acidiphilus (strain DSM 22704 / JCM 16185 / SJ4)</name>
    <dbReference type="NCBI Taxonomy" id="646529"/>
    <lineage>
        <taxon>Bacteria</taxon>
        <taxon>Bacillati</taxon>
        <taxon>Bacillota</taxon>
        <taxon>Clostridia</taxon>
        <taxon>Eubacteriales</taxon>
        <taxon>Desulfitobacteriaceae</taxon>
        <taxon>Desulfosporosinus</taxon>
    </lineage>
</organism>
<feature type="region of interest" description="Disordered" evidence="1">
    <location>
        <begin position="70"/>
        <end position="149"/>
    </location>
</feature>
<feature type="compositionally biased region" description="Polar residues" evidence="1">
    <location>
        <begin position="120"/>
        <end position="139"/>
    </location>
</feature>